<evidence type="ECO:0000313" key="2">
    <source>
        <dbReference type="Proteomes" id="UP001142057"/>
    </source>
</evidence>
<dbReference type="Gene3D" id="3.90.320.10">
    <property type="match status" value="1"/>
</dbReference>
<dbReference type="InterPro" id="IPR019292">
    <property type="entry name" value="McrC"/>
</dbReference>
<evidence type="ECO:0000313" key="1">
    <source>
        <dbReference type="EMBL" id="MCT2406122.1"/>
    </source>
</evidence>
<organism evidence="1 2">
    <name type="scientific">Chryseobacterium pyrolae</name>
    <dbReference type="NCBI Taxonomy" id="2987481"/>
    <lineage>
        <taxon>Bacteria</taxon>
        <taxon>Pseudomonadati</taxon>
        <taxon>Bacteroidota</taxon>
        <taxon>Flavobacteriia</taxon>
        <taxon>Flavobacteriales</taxon>
        <taxon>Weeksellaceae</taxon>
        <taxon>Chryseobacterium group</taxon>
        <taxon>Chryseobacterium</taxon>
    </lineage>
</organism>
<name>A0ABT2IBW4_9FLAO</name>
<dbReference type="RefSeq" id="WP_259826718.1">
    <property type="nucleotide sequence ID" value="NZ_JANZQH010000001.1"/>
</dbReference>
<dbReference type="PANTHER" id="PTHR38733:SF1">
    <property type="entry name" value="TYPE IV METHYL-DIRECTED RESTRICTION ENZYME ECOKMCRBC"/>
    <property type="match status" value="1"/>
</dbReference>
<dbReference type="EMBL" id="JANZQH010000001">
    <property type="protein sequence ID" value="MCT2406122.1"/>
    <property type="molecule type" value="Genomic_DNA"/>
</dbReference>
<proteinExistence type="predicted"/>
<protein>
    <submittedName>
        <fullName evidence="1">McrC family protein</fullName>
    </submittedName>
</protein>
<dbReference type="Pfam" id="PF10117">
    <property type="entry name" value="McrBC"/>
    <property type="match status" value="1"/>
</dbReference>
<gene>
    <name evidence="1" type="ORF">NZD88_00960</name>
</gene>
<dbReference type="PANTHER" id="PTHR38733">
    <property type="entry name" value="PROTEIN MCRC"/>
    <property type="match status" value="1"/>
</dbReference>
<sequence>MKSAEPIVIFEHEKLYFTEEHRKLKLDEALEKYHGDSSPFFSLIRNGVEFNQHVGVLKVGNTTIEILPKADRNGEEVWRSLLIDMIKTVWGFEVKISSSADLKLKSNSILDLYFELFIKELEYLLHRGLIKRYNKKEGNLYALKGSLQFSKHISQNLVHQERFYVKYSNYDVNHKLHCILYKALKLIDQTNNKPDLNSRIGAMLLNFPEMNDIKIIASTFDKIVYDRKNKHYEKALQIAKLLLLNYHPDVSKGRNDVLALMFDMNRLWEQFVYVVLKRELKTTDFKVRSQVLKEFWKSETGTKSRMKPDIVLESEGHTVVLDTKWKNLSGKGPSPEDLRQMYAYHHYYKASKTALVYPGEEGKLIRGRYSPIQEGSISDNTCGIAFISTHTDIAAWKKNIVSFVQENFLTVSEEE</sequence>
<keyword evidence="2" id="KW-1185">Reference proteome</keyword>
<dbReference type="Proteomes" id="UP001142057">
    <property type="component" value="Unassembled WGS sequence"/>
</dbReference>
<comment type="caution">
    <text evidence="1">The sequence shown here is derived from an EMBL/GenBank/DDBJ whole genome shotgun (WGS) entry which is preliminary data.</text>
</comment>
<accession>A0ABT2IBW4</accession>
<dbReference type="InterPro" id="IPR011604">
    <property type="entry name" value="PDDEXK-like_dom_sf"/>
</dbReference>
<reference evidence="1" key="1">
    <citation type="submission" date="2022-08" db="EMBL/GenBank/DDBJ databases">
        <title>Chryseobacterium antibioticum,isolated from the rhizosphere soil of Pyrola in Tibet.</title>
        <authorList>
            <person name="Kan Y."/>
        </authorList>
    </citation>
    <scope>NUCLEOTIDE SEQUENCE</scope>
    <source>
        <strain evidence="1">Pc2-12</strain>
    </source>
</reference>